<evidence type="ECO:0000256" key="2">
    <source>
        <dbReference type="ARBA" id="ARBA00023015"/>
    </source>
</evidence>
<dbReference type="CDD" id="cd00130">
    <property type="entry name" value="PAS"/>
    <property type="match status" value="2"/>
</dbReference>
<dbReference type="InterPro" id="IPR050933">
    <property type="entry name" value="Circadian_TF"/>
</dbReference>
<proteinExistence type="predicted"/>
<evidence type="ECO:0000256" key="5">
    <source>
        <dbReference type="ARBA" id="ARBA00023242"/>
    </source>
</evidence>
<dbReference type="FunFam" id="4.10.280.10:FF:000018">
    <property type="entry name" value="Aryl hydrocarbon receptor nuclear translocator-like protein 1"/>
    <property type="match status" value="1"/>
</dbReference>
<dbReference type="GO" id="GO:0005634">
    <property type="term" value="C:nucleus"/>
    <property type="evidence" value="ECO:0007669"/>
    <property type="project" value="InterPro"/>
</dbReference>
<dbReference type="InterPro" id="IPR035965">
    <property type="entry name" value="PAS-like_dom_sf"/>
</dbReference>
<dbReference type="GO" id="GO:0003700">
    <property type="term" value="F:DNA-binding transcription factor activity"/>
    <property type="evidence" value="ECO:0007669"/>
    <property type="project" value="InterPro"/>
</dbReference>
<evidence type="ECO:0000256" key="4">
    <source>
        <dbReference type="ARBA" id="ARBA00023163"/>
    </source>
</evidence>
<dbReference type="SUPFAM" id="SSF47459">
    <property type="entry name" value="HLH, helix-loop-helix DNA-binding domain"/>
    <property type="match status" value="1"/>
</dbReference>
<dbReference type="GO" id="GO:0005667">
    <property type="term" value="C:transcription regulator complex"/>
    <property type="evidence" value="ECO:0007669"/>
    <property type="project" value="InterPro"/>
</dbReference>
<reference evidence="10" key="1">
    <citation type="submission" date="2025-08" db="UniProtKB">
        <authorList>
            <consortium name="RefSeq"/>
        </authorList>
    </citation>
    <scope>IDENTIFICATION</scope>
    <source>
        <strain evidence="10">Wakin</strain>
        <tissue evidence="10">Muscle</tissue>
    </source>
</reference>
<keyword evidence="9" id="KW-1185">Reference proteome</keyword>
<dbReference type="Gene3D" id="3.30.450.20">
    <property type="entry name" value="PAS domain"/>
    <property type="match status" value="2"/>
</dbReference>
<organism evidence="9 10">
    <name type="scientific">Carassius auratus</name>
    <name type="common">Goldfish</name>
    <dbReference type="NCBI Taxonomy" id="7957"/>
    <lineage>
        <taxon>Eukaryota</taxon>
        <taxon>Metazoa</taxon>
        <taxon>Chordata</taxon>
        <taxon>Craniata</taxon>
        <taxon>Vertebrata</taxon>
        <taxon>Euteleostomi</taxon>
        <taxon>Actinopterygii</taxon>
        <taxon>Neopterygii</taxon>
        <taxon>Teleostei</taxon>
        <taxon>Ostariophysi</taxon>
        <taxon>Cypriniformes</taxon>
        <taxon>Cyprinidae</taxon>
        <taxon>Cyprininae</taxon>
        <taxon>Carassius</taxon>
    </lineage>
</organism>
<evidence type="ECO:0000256" key="6">
    <source>
        <dbReference type="SAM" id="MobiDB-lite"/>
    </source>
</evidence>
<dbReference type="AlphaFoldDB" id="A0A6P6MXZ6"/>
<feature type="region of interest" description="Disordered" evidence="6">
    <location>
        <begin position="44"/>
        <end position="64"/>
    </location>
</feature>
<dbReference type="GO" id="GO:0048513">
    <property type="term" value="P:animal organ development"/>
    <property type="evidence" value="ECO:0007669"/>
    <property type="project" value="UniProtKB-ARBA"/>
</dbReference>
<dbReference type="PANTHER" id="PTHR23042">
    <property type="entry name" value="CIRCADIAN PROTEIN CLOCK/ARNT/BMAL/PAS"/>
    <property type="match status" value="1"/>
</dbReference>
<dbReference type="GeneID" id="113071843"/>
<dbReference type="GO" id="GO:0003677">
    <property type="term" value="F:DNA binding"/>
    <property type="evidence" value="ECO:0007669"/>
    <property type="project" value="UniProtKB-KW"/>
</dbReference>
<dbReference type="Gene3D" id="4.10.280.10">
    <property type="entry name" value="Helix-loop-helix DNA-binding domain"/>
    <property type="match status" value="1"/>
</dbReference>
<dbReference type="Proteomes" id="UP000515129">
    <property type="component" value="Unplaced"/>
</dbReference>
<dbReference type="InterPro" id="IPR011598">
    <property type="entry name" value="bHLH_dom"/>
</dbReference>
<keyword evidence="4" id="KW-0804">Transcription</keyword>
<dbReference type="NCBIfam" id="TIGR00229">
    <property type="entry name" value="sensory_box"/>
    <property type="match status" value="1"/>
</dbReference>
<keyword evidence="1" id="KW-0677">Repeat</keyword>
<dbReference type="GO" id="GO:0005737">
    <property type="term" value="C:cytoplasm"/>
    <property type="evidence" value="ECO:0007669"/>
    <property type="project" value="InterPro"/>
</dbReference>
<accession>A0A6P6MXZ6</accession>
<dbReference type="CDD" id="cd11469">
    <property type="entry name" value="bHLH-PAS_ARNTL2_PASD9"/>
    <property type="match status" value="1"/>
</dbReference>
<dbReference type="InterPro" id="IPR001610">
    <property type="entry name" value="PAC"/>
</dbReference>
<sequence length="604" mass="66096">MSARNTAAGGGDGAVGEKTGDALEEEPQGLSVSLFGLMTPSSAAGMASGIEMPRKRKGSMDNLETKSASNLEEDMEDDQGRSEGDDQQLKIKCIREPHSQIEKRRRDKMNNLIDELAAMIPTCNPMSRKLDKLTVLRMAVQHLKSLKGATSSFAEANYKPAFLPDDELKHLVLKTELIGQSLFDYVHPKDIGKVKEQLSATELYPRERLIDAKTGLQVQAEIPVGAARLCSGARRSFFCRMKYNKVTIKEEKVFLAGASKKKESQRYCTVHCTGYMRTWPKRQLGTEGEAEADKESSHFSCLVAVGRMHPHTLPQANGEIQVKPTEFVTRYAMDGKFTFVDQRATTILGYLPQELLGTSCYEYFHLDDLPHLADRHRKVLRSKEKIETNCYKFKTKYGSFVTLQSQWFSFINPWTKEVEYIVSTNTVISGKSNPGGSGDKAEQPSSSKASEDDAKKSQQVPIIPGISSASGMIYAGCIGTQIANEIMDYNRMNSSPSSGNTSPFSVPQEKSPLALAQASSNVPNGEATDVEMTGKSGSVEEARGGAFTAGENLMEGSSQLDLESVPGLGALSTDEAAMAVIMSLLETDANLGEAVDFDELHWSL</sequence>
<keyword evidence="3" id="KW-0238">DNA-binding</keyword>
<gene>
    <name evidence="10" type="primary">LOC113071843</name>
</gene>
<evidence type="ECO:0000259" key="7">
    <source>
        <dbReference type="PROSITE" id="PS50112"/>
    </source>
</evidence>
<dbReference type="SMART" id="SM00086">
    <property type="entry name" value="PAC"/>
    <property type="match status" value="1"/>
</dbReference>
<dbReference type="RefSeq" id="XP_026100931.1">
    <property type="nucleotide sequence ID" value="XM_026245146.1"/>
</dbReference>
<protein>
    <submittedName>
        <fullName evidence="10">Aryl hydrocarbon receptor nuclear translocator-like protein 1 isoform X3</fullName>
    </submittedName>
</protein>
<evidence type="ECO:0000256" key="3">
    <source>
        <dbReference type="ARBA" id="ARBA00023125"/>
    </source>
</evidence>
<feature type="domain" description="PAS" evidence="7">
    <location>
        <begin position="334"/>
        <end position="383"/>
    </location>
</feature>
<dbReference type="Pfam" id="PF14598">
    <property type="entry name" value="PAS_11"/>
    <property type="match status" value="1"/>
</dbReference>
<dbReference type="SMART" id="SM00353">
    <property type="entry name" value="HLH"/>
    <property type="match status" value="1"/>
</dbReference>
<dbReference type="InterPro" id="IPR036638">
    <property type="entry name" value="HLH_DNA-bd_sf"/>
</dbReference>
<dbReference type="Pfam" id="PF00010">
    <property type="entry name" value="HLH"/>
    <property type="match status" value="1"/>
</dbReference>
<feature type="region of interest" description="Disordered" evidence="6">
    <location>
        <begin position="1"/>
        <end position="29"/>
    </location>
</feature>
<dbReference type="InterPro" id="IPR001067">
    <property type="entry name" value="Nuc_translocat"/>
</dbReference>
<keyword evidence="2" id="KW-0805">Transcription regulation</keyword>
<feature type="domain" description="BHLH" evidence="8">
    <location>
        <begin position="93"/>
        <end position="146"/>
    </location>
</feature>
<evidence type="ECO:0000313" key="10">
    <source>
        <dbReference type="RefSeq" id="XP_026100931.1"/>
    </source>
</evidence>
<evidence type="ECO:0000259" key="8">
    <source>
        <dbReference type="PROSITE" id="PS50888"/>
    </source>
</evidence>
<dbReference type="PROSITE" id="PS50112">
    <property type="entry name" value="PAS"/>
    <property type="match status" value="1"/>
</dbReference>
<dbReference type="PROSITE" id="PS50888">
    <property type="entry name" value="BHLH"/>
    <property type="match status" value="1"/>
</dbReference>
<dbReference type="SUPFAM" id="SSF55785">
    <property type="entry name" value="PYP-like sensor domain (PAS domain)"/>
    <property type="match status" value="2"/>
</dbReference>
<dbReference type="SMART" id="SM00091">
    <property type="entry name" value="PAS"/>
    <property type="match status" value="2"/>
</dbReference>
<dbReference type="PRINTS" id="PR00785">
    <property type="entry name" value="NCTRNSLOCATR"/>
</dbReference>
<name>A0A6P6MXZ6_CARAU</name>
<evidence type="ECO:0000313" key="9">
    <source>
        <dbReference type="Proteomes" id="UP000515129"/>
    </source>
</evidence>
<evidence type="ECO:0000256" key="1">
    <source>
        <dbReference type="ARBA" id="ARBA00022737"/>
    </source>
</evidence>
<keyword evidence="5" id="KW-0539">Nucleus</keyword>
<feature type="region of interest" description="Disordered" evidence="6">
    <location>
        <begin position="429"/>
        <end position="460"/>
    </location>
</feature>
<dbReference type="InterPro" id="IPR000014">
    <property type="entry name" value="PAS"/>
</dbReference>
<dbReference type="GO" id="GO:0046983">
    <property type="term" value="F:protein dimerization activity"/>
    <property type="evidence" value="ECO:0007669"/>
    <property type="project" value="InterPro"/>
</dbReference>